<name>A0A7S1UBI6_9STRA</name>
<dbReference type="Pfam" id="PF01121">
    <property type="entry name" value="CoaE"/>
    <property type="match status" value="1"/>
</dbReference>
<dbReference type="GO" id="GO:0015937">
    <property type="term" value="P:coenzyme A biosynthetic process"/>
    <property type="evidence" value="ECO:0007669"/>
    <property type="project" value="InterPro"/>
</dbReference>
<feature type="signal peptide" evidence="3">
    <location>
        <begin position="1"/>
        <end position="20"/>
    </location>
</feature>
<dbReference type="Gene3D" id="3.40.50.300">
    <property type="entry name" value="P-loop containing nucleotide triphosphate hydrolases"/>
    <property type="match status" value="1"/>
</dbReference>
<dbReference type="HAMAP" id="MF_00376">
    <property type="entry name" value="Dephospho_CoA_kinase"/>
    <property type="match status" value="1"/>
</dbReference>
<accession>A0A7S1UBI6</accession>
<dbReference type="GO" id="GO:0004140">
    <property type="term" value="F:dephospho-CoA kinase activity"/>
    <property type="evidence" value="ECO:0007669"/>
    <property type="project" value="InterPro"/>
</dbReference>
<dbReference type="InterPro" id="IPR001977">
    <property type="entry name" value="Depp_CoAkinase"/>
</dbReference>
<evidence type="ECO:0008006" key="5">
    <source>
        <dbReference type="Google" id="ProtNLM"/>
    </source>
</evidence>
<gene>
    <name evidence="4" type="ORF">PPAR1163_LOCUS21002</name>
</gene>
<dbReference type="SUPFAM" id="SSF52540">
    <property type="entry name" value="P-loop containing nucleoside triphosphate hydrolases"/>
    <property type="match status" value="1"/>
</dbReference>
<dbReference type="PANTHER" id="PTHR10695:SF46">
    <property type="entry name" value="BIFUNCTIONAL COENZYME A SYNTHASE-RELATED"/>
    <property type="match status" value="1"/>
</dbReference>
<organism evidence="4">
    <name type="scientific">Phaeomonas parva</name>
    <dbReference type="NCBI Taxonomy" id="124430"/>
    <lineage>
        <taxon>Eukaryota</taxon>
        <taxon>Sar</taxon>
        <taxon>Stramenopiles</taxon>
        <taxon>Ochrophyta</taxon>
        <taxon>Pinguiophyceae</taxon>
        <taxon>Pinguiochrysidales</taxon>
        <taxon>Pinguiochrysidaceae</taxon>
        <taxon>Phaeomonas</taxon>
    </lineage>
</organism>
<dbReference type="PANTHER" id="PTHR10695">
    <property type="entry name" value="DEPHOSPHO-COA KINASE-RELATED"/>
    <property type="match status" value="1"/>
</dbReference>
<dbReference type="NCBIfam" id="TIGR00152">
    <property type="entry name" value="dephospho-CoA kinase"/>
    <property type="match status" value="1"/>
</dbReference>
<evidence type="ECO:0000256" key="1">
    <source>
        <dbReference type="ARBA" id="ARBA00022741"/>
    </source>
</evidence>
<keyword evidence="1" id="KW-0547">Nucleotide-binding</keyword>
<dbReference type="InterPro" id="IPR027417">
    <property type="entry name" value="P-loop_NTPase"/>
</dbReference>
<reference evidence="4" key="1">
    <citation type="submission" date="2021-01" db="EMBL/GenBank/DDBJ databases">
        <authorList>
            <person name="Corre E."/>
            <person name="Pelletier E."/>
            <person name="Niang G."/>
            <person name="Scheremetjew M."/>
            <person name="Finn R."/>
            <person name="Kale V."/>
            <person name="Holt S."/>
            <person name="Cochrane G."/>
            <person name="Meng A."/>
            <person name="Brown T."/>
            <person name="Cohen L."/>
        </authorList>
    </citation>
    <scope>NUCLEOTIDE SEQUENCE</scope>
    <source>
        <strain evidence="4">CCMP2877</strain>
    </source>
</reference>
<dbReference type="EMBL" id="HBGJ01033227">
    <property type="protein sequence ID" value="CAD9262619.1"/>
    <property type="molecule type" value="Transcribed_RNA"/>
</dbReference>
<evidence type="ECO:0000256" key="2">
    <source>
        <dbReference type="ARBA" id="ARBA00022840"/>
    </source>
</evidence>
<keyword evidence="3" id="KW-0732">Signal</keyword>
<protein>
    <recommendedName>
        <fullName evidence="5">Dephospho-CoA kinase</fullName>
    </recommendedName>
</protein>
<sequence length="284" mass="31603">MGWAALAALLLAGVALEAGGVVFEQEYSRRPRPLPGQQLEAPIYVIGLVGQSGSGKSTAAKMLTQKGCELVNADEIGHDSYKKGSECYDKIVSRFGQDVVAPSGEIDRRALGSLVFNDDRNRKALESLVWPEIERRIEKRIQARRDERSRWYRLCGGEEKSMQVGRHVVVLEAAVALEAGWTKFCDEVWVIESPGHEVLKGRLVDKRGLASAEAGRRLDAQKNSRLGQSAKKIQEQITKAGIYTAIVRNAGTLKEYAKEVNLRWDTTSRRAGSYLQRRCFDGQR</sequence>
<evidence type="ECO:0000256" key="3">
    <source>
        <dbReference type="SAM" id="SignalP"/>
    </source>
</evidence>
<dbReference type="PROSITE" id="PS51219">
    <property type="entry name" value="DPCK"/>
    <property type="match status" value="1"/>
</dbReference>
<dbReference type="CDD" id="cd02022">
    <property type="entry name" value="DPCK"/>
    <property type="match status" value="1"/>
</dbReference>
<evidence type="ECO:0000313" key="4">
    <source>
        <dbReference type="EMBL" id="CAD9262619.1"/>
    </source>
</evidence>
<proteinExistence type="inferred from homology"/>
<keyword evidence="2" id="KW-0067">ATP-binding</keyword>
<dbReference type="GO" id="GO:0005524">
    <property type="term" value="F:ATP binding"/>
    <property type="evidence" value="ECO:0007669"/>
    <property type="project" value="UniProtKB-KW"/>
</dbReference>
<feature type="chain" id="PRO_5030861295" description="Dephospho-CoA kinase" evidence="3">
    <location>
        <begin position="21"/>
        <end position="284"/>
    </location>
</feature>
<dbReference type="AlphaFoldDB" id="A0A7S1UBI6"/>